<dbReference type="FunFam" id="1.20.5.340:FF:000001">
    <property type="entry name" value="Tropomyosin alpha-1 chain isoform 2"/>
    <property type="match status" value="1"/>
</dbReference>
<keyword evidence="4" id="KW-0472">Membrane</keyword>
<keyword evidence="6" id="KW-1185">Reference proteome</keyword>
<proteinExistence type="inferred from homology"/>
<dbReference type="STRING" id="158441.A0A226EAY3"/>
<dbReference type="Proteomes" id="UP000198287">
    <property type="component" value="Unassembled WGS sequence"/>
</dbReference>
<evidence type="ECO:0000313" key="6">
    <source>
        <dbReference type="Proteomes" id="UP000198287"/>
    </source>
</evidence>
<accession>A0A226EAY3</accession>
<dbReference type="SUPFAM" id="SSF57997">
    <property type="entry name" value="Tropomyosin"/>
    <property type="match status" value="1"/>
</dbReference>
<reference evidence="5 6" key="1">
    <citation type="submission" date="2015-12" db="EMBL/GenBank/DDBJ databases">
        <title>The genome of Folsomia candida.</title>
        <authorList>
            <person name="Faddeeva A."/>
            <person name="Derks M.F."/>
            <person name="Anvar Y."/>
            <person name="Smit S."/>
            <person name="Van Straalen N."/>
            <person name="Roelofs D."/>
        </authorList>
    </citation>
    <scope>NUCLEOTIDE SEQUENCE [LARGE SCALE GENOMIC DNA]</scope>
    <source>
        <strain evidence="5 6">VU population</strain>
        <tissue evidence="5">Whole body</tissue>
    </source>
</reference>
<dbReference type="Pfam" id="PF00261">
    <property type="entry name" value="Tropomyosin"/>
    <property type="match status" value="1"/>
</dbReference>
<dbReference type="EMBL" id="LNIX01000005">
    <property type="protein sequence ID" value="OXA54304.1"/>
    <property type="molecule type" value="Genomic_DNA"/>
</dbReference>
<feature type="transmembrane region" description="Helical" evidence="4">
    <location>
        <begin position="94"/>
        <end position="114"/>
    </location>
</feature>
<feature type="coiled-coil region" evidence="3">
    <location>
        <begin position="403"/>
        <end position="675"/>
    </location>
</feature>
<keyword evidence="2 3" id="KW-0175">Coiled coil</keyword>
<evidence type="ECO:0000313" key="5">
    <source>
        <dbReference type="EMBL" id="OXA54304.1"/>
    </source>
</evidence>
<comment type="caution">
    <text evidence="5">The sequence shown here is derived from an EMBL/GenBank/DDBJ whole genome shotgun (WGS) entry which is preliminary data.</text>
</comment>
<feature type="transmembrane region" description="Helical" evidence="4">
    <location>
        <begin position="205"/>
        <end position="235"/>
    </location>
</feature>
<feature type="transmembrane region" description="Helical" evidence="4">
    <location>
        <begin position="55"/>
        <end position="74"/>
    </location>
</feature>
<feature type="transmembrane region" description="Helical" evidence="4">
    <location>
        <begin position="301"/>
        <end position="324"/>
    </location>
</feature>
<evidence type="ECO:0000256" key="3">
    <source>
        <dbReference type="SAM" id="Coils"/>
    </source>
</evidence>
<feature type="transmembrane region" description="Helical" evidence="4">
    <location>
        <begin position="275"/>
        <end position="295"/>
    </location>
</feature>
<gene>
    <name evidence="5" type="ORF">Fcan01_11272</name>
</gene>
<dbReference type="FunFam" id="1.20.5.170:FF:000001">
    <property type="entry name" value="Tropomyosin alpha-1 chain isoform 1"/>
    <property type="match status" value="1"/>
</dbReference>
<dbReference type="OrthoDB" id="128924at2759"/>
<keyword evidence="4" id="KW-1133">Transmembrane helix</keyword>
<evidence type="ECO:0000256" key="1">
    <source>
        <dbReference type="ARBA" id="ARBA00009036"/>
    </source>
</evidence>
<sequence length="693" mass="78318">MPYNLSSILTWLRDVSSPISNIPFVITVSKITLLPRQLPFSINDNKLGITSSKKCQCVTSALIIVLHLAVILKWVLNQWLHQCSTPPPVWKFVFAYYCVTLFVVVLIFIVHLTLLKREVKLLLNCALLIEHDLNVKGIPSININYICFLSLLAMGAVTVPIIPFTLAFIRPCIPPLLTSVIYLECKSWDDDGQSELIVRTFVACLMFYGAASISSTVALTIAVLLIYPTVVKLLLLEKMGRKSELGRQHVFSYRITYRSLQILSARHNSAFRQPIMPALVAGVTACGSFGLYVLITTTPDVPLPVIILFWMVAVQMVAIIVVPFKMLANPFVRSVGLLKYLQLMTGSAWAKRFVRSCPPSKFTLGDGNFFDRATSLVIWRKFISTHPVHSKVLPCSKYFSLKKTKKAEKMDAIKKKMQAIKQEKDHAMDRADVMEQTARDANVRADRAQDEVDSLKKRILQVEGEFSQAKQTLETVTTTLETKEKTLQAAETEMASLGRKVQGIEETFEKTEENLKKTELSLETTAQLHDDSERMRKVLENRAVTDDERMKDLEAKVKEATGLAEEADRKYDEVAKKLVMVEQDVEMAEDRVSSGETKILELEEELKVVGNNLKSLEVSEEKANQREVDYKKQIKILSTKLKDSEARAQFAENTVQRLQKEVDRVEGELTNEQEKYKGIIGELDATYSEMTGY</sequence>
<evidence type="ECO:0000256" key="4">
    <source>
        <dbReference type="SAM" id="Phobius"/>
    </source>
</evidence>
<comment type="similarity">
    <text evidence="1">Belongs to the tropomyosin family.</text>
</comment>
<dbReference type="Gene3D" id="1.20.5.170">
    <property type="match status" value="2"/>
</dbReference>
<organism evidence="5 6">
    <name type="scientific">Folsomia candida</name>
    <name type="common">Springtail</name>
    <dbReference type="NCBI Taxonomy" id="158441"/>
    <lineage>
        <taxon>Eukaryota</taxon>
        <taxon>Metazoa</taxon>
        <taxon>Ecdysozoa</taxon>
        <taxon>Arthropoda</taxon>
        <taxon>Hexapoda</taxon>
        <taxon>Collembola</taxon>
        <taxon>Entomobryomorpha</taxon>
        <taxon>Isotomoidea</taxon>
        <taxon>Isotomidae</taxon>
        <taxon>Proisotominae</taxon>
        <taxon>Folsomia</taxon>
    </lineage>
</organism>
<protein>
    <submittedName>
        <fullName evidence="5">Tropomyosin</fullName>
    </submittedName>
</protein>
<keyword evidence="4" id="KW-0812">Transmembrane</keyword>
<dbReference type="InterPro" id="IPR000533">
    <property type="entry name" value="Tropomyosin"/>
</dbReference>
<name>A0A226EAY3_FOLCA</name>
<dbReference type="Gene3D" id="1.20.5.340">
    <property type="match status" value="1"/>
</dbReference>
<dbReference type="AlphaFoldDB" id="A0A226EAY3"/>
<evidence type="ECO:0000256" key="2">
    <source>
        <dbReference type="ARBA" id="ARBA00023054"/>
    </source>
</evidence>
<feature type="transmembrane region" description="Helical" evidence="4">
    <location>
        <begin position="145"/>
        <end position="169"/>
    </location>
</feature>
<dbReference type="PRINTS" id="PR00194">
    <property type="entry name" value="TROPOMYOSIN"/>
</dbReference>
<dbReference type="PANTHER" id="PTHR19269">
    <property type="entry name" value="TROPOMYOSIN"/>
    <property type="match status" value="1"/>
</dbReference>